<proteinExistence type="predicted"/>
<gene>
    <name evidence="1" type="ORF">SEA_BRENT_11</name>
</gene>
<name>A0A0M4S496_9CAUD</name>
<dbReference type="OrthoDB" id="16503at10239"/>
<dbReference type="EMBL" id="KT365401">
    <property type="protein sequence ID" value="ALF01222.1"/>
    <property type="molecule type" value="Genomic_DNA"/>
</dbReference>
<dbReference type="Pfam" id="PF05069">
    <property type="entry name" value="Phage_tail_S"/>
    <property type="match status" value="1"/>
</dbReference>
<sequence length="154" mass="17572">MTTVRFSGAGFTPFTMVLDRFSDRLEDSEPAFRAMAEFQVRTVNARQFKQQGTPETGRWAPLSPPYARYKERVRPGRPILVFDGDLREGLTVPGKGIFETYDKGFVVGTDLHYAKYHQKGTPIMPARPLFGSIRRSDVKQFAKLLQRWIVEGTI</sequence>
<protein>
    <submittedName>
        <fullName evidence="1">Uncharacterized protein</fullName>
    </submittedName>
</protein>
<dbReference type="Proteomes" id="UP000226267">
    <property type="component" value="Segment"/>
</dbReference>
<reference evidence="1 2" key="1">
    <citation type="submission" date="2015-08" db="EMBL/GenBank/DDBJ databases">
        <authorList>
            <person name="London S.C."/>
            <person name="Barrett N.A."/>
            <person name="Buerkert T.R."/>
            <person name="Cautela J.A."/>
            <person name="Egan M.S."/>
            <person name="Erb J.E."/>
            <person name="Garrigan K.E."/>
            <person name="Hagan D.J."/>
            <person name="Hartwell M.C."/>
            <person name="Hyduchak K.M."/>
            <person name="Jacob A.E."/>
            <person name="Lamey M.E."/>
            <person name="Lindemann J.M."/>
            <person name="Martynyuk T."/>
            <person name="Mele F.E."/>
            <person name="Menninger J.E."/>
            <person name="Nabua C.T."/>
            <person name="Napoli C.K."/>
            <person name="Santiago L.M."/>
            <person name="Sweetman A.T."/>
            <person name="Weinstein J.L."/>
            <person name="Denigris D.M."/>
            <person name="King-Smith C."/>
            <person name="Lee-Soety J.Y."/>
            <person name="Delesalle V.A."/>
            <person name="Bradley K.W."/>
            <person name="Asai D.J."/>
            <person name="Bowman C.A."/>
            <person name="Russell D.A."/>
            <person name="Pope W.H."/>
            <person name="Jacobs-Sera D."/>
            <person name="Hendrix R.W."/>
            <person name="Hatfull G.F."/>
        </authorList>
    </citation>
    <scope>NUCLEOTIDE SEQUENCE [LARGE SCALE GENOMIC DNA]</scope>
</reference>
<keyword evidence="2" id="KW-1185">Reference proteome</keyword>
<evidence type="ECO:0000313" key="1">
    <source>
        <dbReference type="EMBL" id="ALF01222.1"/>
    </source>
</evidence>
<organism evidence="1 2">
    <name type="scientific">Arthrobacter phage Brent</name>
    <dbReference type="NCBI Taxonomy" id="1701798"/>
    <lineage>
        <taxon>Viruses</taxon>
        <taxon>Duplodnaviria</taxon>
        <taxon>Heunggongvirae</taxon>
        <taxon>Uroviricota</taxon>
        <taxon>Caudoviricetes</taxon>
        <taxon>Berryhillviridae</taxon>
        <taxon>Jawnskivirus</taxon>
        <taxon>Jawnskivirus brent</taxon>
        <taxon>Marthavirus brent</taxon>
    </lineage>
</organism>
<accession>A0A0M4S496</accession>
<dbReference type="InterPro" id="IPR006522">
    <property type="entry name" value="Phage_virion_morphogenesis"/>
</dbReference>
<evidence type="ECO:0000313" key="2">
    <source>
        <dbReference type="Proteomes" id="UP000226267"/>
    </source>
</evidence>